<dbReference type="AlphaFoldDB" id="A0A131YAF8"/>
<evidence type="ECO:0000256" key="1">
    <source>
        <dbReference type="SAM" id="SignalP"/>
    </source>
</evidence>
<accession>A0A131YAF8</accession>
<sequence length="119" mass="13695">MAASNTSLLLVALLVSFCNESFEIRGWIEDRIPNAVRYRDLAEFAYVDQKGGSSRGLTCQVTQARWMYTEGVRHQIGFIVYHENTMREKCIATIQLPPPSRIQQGMTVTRFWCRRIPPV</sequence>
<organism evidence="2">
    <name type="scientific">Rhipicephalus appendiculatus</name>
    <name type="common">Brown ear tick</name>
    <dbReference type="NCBI Taxonomy" id="34631"/>
    <lineage>
        <taxon>Eukaryota</taxon>
        <taxon>Metazoa</taxon>
        <taxon>Ecdysozoa</taxon>
        <taxon>Arthropoda</taxon>
        <taxon>Chelicerata</taxon>
        <taxon>Arachnida</taxon>
        <taxon>Acari</taxon>
        <taxon>Parasitiformes</taxon>
        <taxon>Ixodida</taxon>
        <taxon>Ixodoidea</taxon>
        <taxon>Ixodidae</taxon>
        <taxon>Rhipicephalinae</taxon>
        <taxon>Rhipicephalus</taxon>
        <taxon>Rhipicephalus</taxon>
    </lineage>
</organism>
<name>A0A131YAF8_RHIAP</name>
<dbReference type="EMBL" id="GEDV01012680">
    <property type="protein sequence ID" value="JAP75877.1"/>
    <property type="molecule type" value="Transcribed_RNA"/>
</dbReference>
<proteinExistence type="predicted"/>
<keyword evidence="1" id="KW-0732">Signal</keyword>
<feature type="signal peptide" evidence="1">
    <location>
        <begin position="1"/>
        <end position="21"/>
    </location>
</feature>
<protein>
    <submittedName>
        <fullName evidence="2">Cystatin</fullName>
    </submittedName>
</protein>
<reference evidence="2" key="1">
    <citation type="journal article" date="2016" name="Ticks Tick Borne Dis.">
        <title>De novo assembly and annotation of the salivary gland transcriptome of Rhipicephalus appendiculatus male and female ticks during blood feeding.</title>
        <authorList>
            <person name="de Castro M.H."/>
            <person name="de Klerk D."/>
            <person name="Pienaar R."/>
            <person name="Latif A.A."/>
            <person name="Rees D.J."/>
            <person name="Mans B.J."/>
        </authorList>
    </citation>
    <scope>NUCLEOTIDE SEQUENCE</scope>
    <source>
        <tissue evidence="2">Salivary glands</tissue>
    </source>
</reference>
<feature type="chain" id="PRO_5007284486" evidence="1">
    <location>
        <begin position="22"/>
        <end position="119"/>
    </location>
</feature>
<evidence type="ECO:0000313" key="2">
    <source>
        <dbReference type="EMBL" id="JAP75877.1"/>
    </source>
</evidence>